<gene>
    <name evidence="1" type="ORF">Z955_06255</name>
</gene>
<dbReference type="Proteomes" id="UP000030014">
    <property type="component" value="Unassembled WGS sequence"/>
</dbReference>
<evidence type="ECO:0000313" key="2">
    <source>
        <dbReference type="Proteomes" id="UP000030014"/>
    </source>
</evidence>
<sequence>MHNKQLYKFLIGLSILFILVGCGISTKYDTDDKKNAVFTTKAMASRGAKGAKEEKNLNLEKVLKYALEDEYIERTRCEMISDKYGEQKNIAEIKMEQNTHIYKLINLMNKNNISLPGDKSREYLGGLPNTLSESYKLLIESKKESIEMYERFLKEYELPEDFKKVFEQLQLDCKKHMDMFSDYINKVSNKKDN</sequence>
<dbReference type="PROSITE" id="PS51257">
    <property type="entry name" value="PROKAR_LIPOPROTEIN"/>
    <property type="match status" value="1"/>
</dbReference>
<evidence type="ECO:0000313" key="1">
    <source>
        <dbReference type="EMBL" id="KGM99691.1"/>
    </source>
</evidence>
<organism evidence="1 2">
    <name type="scientific">Clostridium botulinum C/D str. DC5</name>
    <dbReference type="NCBI Taxonomy" id="1443128"/>
    <lineage>
        <taxon>Bacteria</taxon>
        <taxon>Bacillati</taxon>
        <taxon>Bacillota</taxon>
        <taxon>Clostridia</taxon>
        <taxon>Eubacteriales</taxon>
        <taxon>Clostridiaceae</taxon>
        <taxon>Clostridium</taxon>
    </lineage>
</organism>
<proteinExistence type="predicted"/>
<comment type="caution">
    <text evidence="1">The sequence shown here is derived from an EMBL/GenBank/DDBJ whole genome shotgun (WGS) entry which is preliminary data.</text>
</comment>
<dbReference type="InterPro" id="IPR009078">
    <property type="entry name" value="Ferritin-like_SF"/>
</dbReference>
<dbReference type="EMBL" id="JDRY01000031">
    <property type="protein sequence ID" value="KGM99691.1"/>
    <property type="molecule type" value="Genomic_DNA"/>
</dbReference>
<dbReference type="Gene3D" id="1.20.1260.10">
    <property type="match status" value="1"/>
</dbReference>
<protein>
    <recommendedName>
        <fullName evidence="3">Lipoprotein</fullName>
    </recommendedName>
</protein>
<dbReference type="SUPFAM" id="SSF47240">
    <property type="entry name" value="Ferritin-like"/>
    <property type="match status" value="1"/>
</dbReference>
<accession>A0A0A0IHJ4</accession>
<dbReference type="AlphaFoldDB" id="A0A0A0IHJ4"/>
<dbReference type="RefSeq" id="WP_039257639.1">
    <property type="nucleotide sequence ID" value="NZ_JDRY01000031.1"/>
</dbReference>
<name>A0A0A0IHJ4_CLOBO</name>
<evidence type="ECO:0008006" key="3">
    <source>
        <dbReference type="Google" id="ProtNLM"/>
    </source>
</evidence>
<dbReference type="InterPro" id="IPR012347">
    <property type="entry name" value="Ferritin-like"/>
</dbReference>
<reference evidence="1 2" key="1">
    <citation type="submission" date="2014-01" db="EMBL/GenBank/DDBJ databases">
        <title>Plasmidome dynamics in the species complex Clostridium novyi sensu lato converts strains of independent lineages into distinctly different pathogens.</title>
        <authorList>
            <person name="Skarin H."/>
            <person name="Segerman B."/>
        </authorList>
    </citation>
    <scope>NUCLEOTIDE SEQUENCE [LARGE SCALE GENOMIC DNA]</scope>
    <source>
        <strain evidence="1 2">DC5</strain>
    </source>
</reference>